<feature type="signal peptide" evidence="1">
    <location>
        <begin position="1"/>
        <end position="22"/>
    </location>
</feature>
<dbReference type="HOGENOM" id="CLU_026624_0_3_11"/>
<dbReference type="OrthoDB" id="4527292at2"/>
<dbReference type="SUPFAM" id="SSF53474">
    <property type="entry name" value="alpha/beta-Hydrolases"/>
    <property type="match status" value="1"/>
</dbReference>
<dbReference type="PANTHER" id="PTHR48098">
    <property type="entry name" value="ENTEROCHELIN ESTERASE-RELATED"/>
    <property type="match status" value="1"/>
</dbReference>
<dbReference type="AlphaFoldDB" id="L1MIV2"/>
<dbReference type="Proteomes" id="UP000010445">
    <property type="component" value="Unassembled WGS sequence"/>
</dbReference>
<gene>
    <name evidence="2" type="ORF">HMPREF9997_00895</name>
</gene>
<protein>
    <submittedName>
        <fullName evidence="2">Putative esterase</fullName>
    </submittedName>
</protein>
<dbReference type="PANTHER" id="PTHR48098:SF1">
    <property type="entry name" value="DIACYLGLYCEROL ACYLTRANSFERASE_MYCOLYLTRANSFERASE AG85A"/>
    <property type="match status" value="1"/>
</dbReference>
<keyword evidence="3" id="KW-1185">Reference proteome</keyword>
<name>L1MIV2_9CORY</name>
<dbReference type="InterPro" id="IPR000801">
    <property type="entry name" value="Esterase-like"/>
</dbReference>
<dbReference type="Pfam" id="PF00756">
    <property type="entry name" value="Esterase"/>
    <property type="match status" value="1"/>
</dbReference>
<dbReference type="EMBL" id="AMEM01000016">
    <property type="protein sequence ID" value="EKX90831.1"/>
    <property type="molecule type" value="Genomic_DNA"/>
</dbReference>
<dbReference type="STRING" id="1035195.HMPREF9997_00895"/>
<organism evidence="2 3">
    <name type="scientific">Corynebacterium durum F0235</name>
    <dbReference type="NCBI Taxonomy" id="1035195"/>
    <lineage>
        <taxon>Bacteria</taxon>
        <taxon>Bacillati</taxon>
        <taxon>Actinomycetota</taxon>
        <taxon>Actinomycetes</taxon>
        <taxon>Mycobacteriales</taxon>
        <taxon>Corynebacteriaceae</taxon>
        <taxon>Corynebacterium</taxon>
    </lineage>
</organism>
<dbReference type="InterPro" id="IPR050583">
    <property type="entry name" value="Mycobacterial_A85_antigen"/>
</dbReference>
<comment type="caution">
    <text evidence="2">The sequence shown here is derived from an EMBL/GenBank/DDBJ whole genome shotgun (WGS) entry which is preliminary data.</text>
</comment>
<evidence type="ECO:0000313" key="2">
    <source>
        <dbReference type="EMBL" id="EKX90831.1"/>
    </source>
</evidence>
<evidence type="ECO:0000313" key="3">
    <source>
        <dbReference type="Proteomes" id="UP000010445"/>
    </source>
</evidence>
<dbReference type="GO" id="GO:0016747">
    <property type="term" value="F:acyltransferase activity, transferring groups other than amino-acyl groups"/>
    <property type="evidence" value="ECO:0007669"/>
    <property type="project" value="TreeGrafter"/>
</dbReference>
<proteinExistence type="predicted"/>
<sequence>MEMAASLIAITCVLLGITPANSQEKTYDYGMDPTIVKNPADNDLPRAQGPFHKIPKLGSLLTRGGSSDNTTFELYSSQEPQETNPMFPAGRSHLPTASINMNPEVLARLREWAKVDGTKIRQINAYSPSMGRTIPLVWIPAKDTSQPRPVLYALGGGDGGQGENNWITRTDMVDYMRERNVHVIMPMLGAYSLYSDWETELPAQGGKQMWETFLTHELPEPLEKAIGANGKRSLIGMSMSGATALIYATHQPGLYDSVGSLSGCGLTNSWVGRRTVAATVYNAPAGPDDPWGPMDSPQSRYNDVYINAEKLADQPNLYVFSASGTYGINDMSGPNAPKEWEKKDRRTAGFQIEAAANYCNHLLKSRTDSLGIRDNISWDFRLTGTHSWGYWQDALHRFWPIMARGFGLDGGSVPDIDTDGEITDGSSALTTNDLLSSGSVLSSEDSEH</sequence>
<reference evidence="2 3" key="1">
    <citation type="submission" date="2012-05" db="EMBL/GenBank/DDBJ databases">
        <authorList>
            <person name="Weinstock G."/>
            <person name="Sodergren E."/>
            <person name="Lobos E.A."/>
            <person name="Fulton L."/>
            <person name="Fulton R."/>
            <person name="Courtney L."/>
            <person name="Fronick C."/>
            <person name="O'Laughlin M."/>
            <person name="Godfrey J."/>
            <person name="Wilson R.M."/>
            <person name="Miner T."/>
            <person name="Farmer C."/>
            <person name="Delehaunty K."/>
            <person name="Cordes M."/>
            <person name="Minx P."/>
            <person name="Tomlinson C."/>
            <person name="Chen J."/>
            <person name="Wollam A."/>
            <person name="Pepin K.H."/>
            <person name="Bhonagiri V."/>
            <person name="Zhang X."/>
            <person name="Suruliraj S."/>
            <person name="Warren W."/>
            <person name="Mitreva M."/>
            <person name="Mardis E.R."/>
            <person name="Wilson R.K."/>
        </authorList>
    </citation>
    <scope>NUCLEOTIDE SEQUENCE [LARGE SCALE GENOMIC DNA]</scope>
    <source>
        <strain evidence="2 3">F0235</strain>
    </source>
</reference>
<keyword evidence="1" id="KW-0732">Signal</keyword>
<dbReference type="Gene3D" id="3.40.50.1820">
    <property type="entry name" value="alpha/beta hydrolase"/>
    <property type="match status" value="1"/>
</dbReference>
<evidence type="ECO:0000256" key="1">
    <source>
        <dbReference type="SAM" id="SignalP"/>
    </source>
</evidence>
<dbReference type="eggNOG" id="COG0627">
    <property type="taxonomic scope" value="Bacteria"/>
</dbReference>
<dbReference type="PATRIC" id="fig|1035195.3.peg.798"/>
<accession>L1MIV2</accession>
<feature type="chain" id="PRO_5003953671" evidence="1">
    <location>
        <begin position="23"/>
        <end position="448"/>
    </location>
</feature>
<dbReference type="InterPro" id="IPR029058">
    <property type="entry name" value="AB_hydrolase_fold"/>
</dbReference>